<protein>
    <submittedName>
        <fullName evidence="1">Uncharacterized protein</fullName>
    </submittedName>
</protein>
<organism evidence="2">
    <name type="scientific">Harpegnathos saltator</name>
    <name type="common">Jerdon's jumping ant</name>
    <dbReference type="NCBI Taxonomy" id="610380"/>
    <lineage>
        <taxon>Eukaryota</taxon>
        <taxon>Metazoa</taxon>
        <taxon>Ecdysozoa</taxon>
        <taxon>Arthropoda</taxon>
        <taxon>Hexapoda</taxon>
        <taxon>Insecta</taxon>
        <taxon>Pterygota</taxon>
        <taxon>Neoptera</taxon>
        <taxon>Endopterygota</taxon>
        <taxon>Hymenoptera</taxon>
        <taxon>Apocrita</taxon>
        <taxon>Aculeata</taxon>
        <taxon>Formicoidea</taxon>
        <taxon>Formicidae</taxon>
        <taxon>Ponerinae</taxon>
        <taxon>Ponerini</taxon>
        <taxon>Harpegnathos</taxon>
    </lineage>
</organism>
<sequence>HITGDHRFNFVDSEPGVHTQHIERAWREI</sequence>
<name>E2BGI4_HARSA</name>
<dbReference type="EMBL" id="GL448189">
    <property type="protein sequence ID" value="EFN85177.1"/>
    <property type="molecule type" value="Genomic_DNA"/>
</dbReference>
<feature type="non-terminal residue" evidence="1">
    <location>
        <position position="29"/>
    </location>
</feature>
<accession>E2BGI4</accession>
<proteinExistence type="predicted"/>
<dbReference type="InParanoid" id="E2BGI4"/>
<keyword evidence="2" id="KW-1185">Reference proteome</keyword>
<gene>
    <name evidence="1" type="ORF">EAI_06370</name>
</gene>
<evidence type="ECO:0000313" key="1">
    <source>
        <dbReference type="EMBL" id="EFN85177.1"/>
    </source>
</evidence>
<evidence type="ECO:0000313" key="2">
    <source>
        <dbReference type="Proteomes" id="UP000008237"/>
    </source>
</evidence>
<reference evidence="1 2" key="1">
    <citation type="journal article" date="2010" name="Science">
        <title>Genomic comparison of the ants Camponotus floridanus and Harpegnathos saltator.</title>
        <authorList>
            <person name="Bonasio R."/>
            <person name="Zhang G."/>
            <person name="Ye C."/>
            <person name="Mutti N.S."/>
            <person name="Fang X."/>
            <person name="Qin N."/>
            <person name="Donahue G."/>
            <person name="Yang P."/>
            <person name="Li Q."/>
            <person name="Li C."/>
            <person name="Zhang P."/>
            <person name="Huang Z."/>
            <person name="Berger S.L."/>
            <person name="Reinberg D."/>
            <person name="Wang J."/>
            <person name="Liebig J."/>
        </authorList>
    </citation>
    <scope>NUCLEOTIDE SEQUENCE [LARGE SCALE GENOMIC DNA]</scope>
    <source>
        <strain evidence="1 2">R22 G/1</strain>
    </source>
</reference>
<dbReference type="Proteomes" id="UP000008237">
    <property type="component" value="Unassembled WGS sequence"/>
</dbReference>
<feature type="non-terminal residue" evidence="1">
    <location>
        <position position="1"/>
    </location>
</feature>
<dbReference type="AlphaFoldDB" id="E2BGI4"/>